<dbReference type="InterPro" id="IPR006638">
    <property type="entry name" value="Elp3/MiaA/NifB-like_rSAM"/>
</dbReference>
<sequence length="576" mass="65897">MSAKITILFVQLPIPRLKITVEDHNIPVAALYLQAYLREQELAQRCEFRLLDPFLQNYGADEVILREIRAIAPDVICFSLFCWNVERSLYMAEQVKLQSPAPLIFAGGPEVTPDNELLRHSAIDAYVYGEGELTLQRLLESYLATGRVATDVLGTLRFDGAWHIQPPQTRAIDINAVRSAYLQGLVPPGRWQEMYIETMRGCPFACRFCYYNKQCGDTRFLQQEAVLDLVRHALAHDYSGLFLLDPSFNIRPDLETLLRKIAALNPERKLKIATELRADMVDEHLAQLLADAGMYEVELGLQSIHRDTMRQIGRTQSLKKFLRGARAMLAQGIETKVDLIVGLPGDDLDKFKASARWVKREGLDGYLQVFCLSVLPGTHFRAHASELGLNYSPLPPYYLLSSPGWTPETIQEAFAWAEDYFDMAFEPDIDDECSLTPVLEGRLQEIVAGTPAQPPVYPRHAASLTKWHFSELEREDDLLRLLPILQQFTHNNPQSTYFVYLELTRPIAIDALIDFYAAAASLRQRFIDRDLGVLTPDETPIFHYRLDILLREKSRKNFPEQYLIALQEHFYVEWFA</sequence>
<keyword evidence="2" id="KW-0949">S-adenosyl-L-methionine</keyword>
<dbReference type="GO" id="GO:0003824">
    <property type="term" value="F:catalytic activity"/>
    <property type="evidence" value="ECO:0007669"/>
    <property type="project" value="InterPro"/>
</dbReference>
<dbReference type="GO" id="GO:0005829">
    <property type="term" value="C:cytosol"/>
    <property type="evidence" value="ECO:0007669"/>
    <property type="project" value="TreeGrafter"/>
</dbReference>
<dbReference type="AlphaFoldDB" id="A0A081BLC1"/>
<dbReference type="HOGENOM" id="CLU_473029_0_0_0"/>
<dbReference type="PANTHER" id="PTHR43409">
    <property type="entry name" value="ANAEROBIC MAGNESIUM-PROTOPORPHYRIN IX MONOMETHYL ESTER CYCLASE-RELATED"/>
    <property type="match status" value="1"/>
</dbReference>
<keyword evidence="4" id="KW-0408">Iron</keyword>
<feature type="domain" description="B12-binding" evidence="6">
    <location>
        <begin position="13"/>
        <end position="149"/>
    </location>
</feature>
<evidence type="ECO:0000259" key="6">
    <source>
        <dbReference type="PROSITE" id="PS51332"/>
    </source>
</evidence>
<evidence type="ECO:0000256" key="2">
    <source>
        <dbReference type="ARBA" id="ARBA00022691"/>
    </source>
</evidence>
<feature type="domain" description="Radical SAM core" evidence="7">
    <location>
        <begin position="188"/>
        <end position="418"/>
    </location>
</feature>
<gene>
    <name evidence="8" type="ORF">U14_02429</name>
</gene>
<dbReference type="InterPro" id="IPR006158">
    <property type="entry name" value="Cobalamin-bd"/>
</dbReference>
<evidence type="ECO:0000256" key="1">
    <source>
        <dbReference type="ARBA" id="ARBA00001966"/>
    </source>
</evidence>
<evidence type="ECO:0000313" key="9">
    <source>
        <dbReference type="Proteomes" id="UP000030700"/>
    </source>
</evidence>
<dbReference type="Proteomes" id="UP000030700">
    <property type="component" value="Unassembled WGS sequence"/>
</dbReference>
<dbReference type="EMBL" id="DF820457">
    <property type="protein sequence ID" value="GAK51187.1"/>
    <property type="molecule type" value="Genomic_DNA"/>
</dbReference>
<dbReference type="GO" id="GO:0031419">
    <property type="term" value="F:cobalamin binding"/>
    <property type="evidence" value="ECO:0007669"/>
    <property type="project" value="InterPro"/>
</dbReference>
<dbReference type="SFLD" id="SFLDG01123">
    <property type="entry name" value="methyltransferase_(Class_B)"/>
    <property type="match status" value="1"/>
</dbReference>
<reference evidence="8" key="1">
    <citation type="journal article" date="2015" name="PeerJ">
        <title>First genomic representation of candidate bacterial phylum KSB3 points to enhanced environmental sensing as a trigger of wastewater bulking.</title>
        <authorList>
            <person name="Sekiguchi Y."/>
            <person name="Ohashi A."/>
            <person name="Parks D.H."/>
            <person name="Yamauchi T."/>
            <person name="Tyson G.W."/>
            <person name="Hugenholtz P."/>
        </authorList>
    </citation>
    <scope>NUCLEOTIDE SEQUENCE [LARGE SCALE GENOMIC DNA]</scope>
</reference>
<dbReference type="STRING" id="1499966.U14_02429"/>
<dbReference type="Gene3D" id="3.40.50.280">
    <property type="entry name" value="Cobalamin-binding domain"/>
    <property type="match status" value="1"/>
</dbReference>
<dbReference type="SUPFAM" id="SSF102114">
    <property type="entry name" value="Radical SAM enzymes"/>
    <property type="match status" value="1"/>
</dbReference>
<dbReference type="Pfam" id="PF04055">
    <property type="entry name" value="Radical_SAM"/>
    <property type="match status" value="1"/>
</dbReference>
<dbReference type="SFLD" id="SFLDG01082">
    <property type="entry name" value="B12-binding_domain_containing"/>
    <property type="match status" value="1"/>
</dbReference>
<dbReference type="Gene3D" id="3.80.30.20">
    <property type="entry name" value="tm_1862 like domain"/>
    <property type="match status" value="1"/>
</dbReference>
<keyword evidence="9" id="KW-1185">Reference proteome</keyword>
<dbReference type="GO" id="GO:0051539">
    <property type="term" value="F:4 iron, 4 sulfur cluster binding"/>
    <property type="evidence" value="ECO:0007669"/>
    <property type="project" value="UniProtKB-KW"/>
</dbReference>
<comment type="cofactor">
    <cofactor evidence="1">
        <name>[4Fe-4S] cluster</name>
        <dbReference type="ChEBI" id="CHEBI:49883"/>
    </cofactor>
</comment>
<dbReference type="SMART" id="SM00729">
    <property type="entry name" value="Elp3"/>
    <property type="match status" value="1"/>
</dbReference>
<evidence type="ECO:0000256" key="4">
    <source>
        <dbReference type="ARBA" id="ARBA00023004"/>
    </source>
</evidence>
<evidence type="ECO:0000256" key="5">
    <source>
        <dbReference type="ARBA" id="ARBA00023014"/>
    </source>
</evidence>
<dbReference type="Pfam" id="PF02310">
    <property type="entry name" value="B12-binding"/>
    <property type="match status" value="1"/>
</dbReference>
<proteinExistence type="predicted"/>
<evidence type="ECO:0000313" key="8">
    <source>
        <dbReference type="EMBL" id="GAK51187.1"/>
    </source>
</evidence>
<keyword evidence="3" id="KW-0479">Metal-binding</keyword>
<dbReference type="CDD" id="cd01335">
    <property type="entry name" value="Radical_SAM"/>
    <property type="match status" value="1"/>
</dbReference>
<keyword evidence="5" id="KW-0411">Iron-sulfur</keyword>
<dbReference type="InterPro" id="IPR007197">
    <property type="entry name" value="rSAM"/>
</dbReference>
<evidence type="ECO:0000256" key="3">
    <source>
        <dbReference type="ARBA" id="ARBA00022723"/>
    </source>
</evidence>
<dbReference type="PROSITE" id="PS51332">
    <property type="entry name" value="B12_BINDING"/>
    <property type="match status" value="1"/>
</dbReference>
<organism evidence="8">
    <name type="scientific">Candidatus Moduliflexus flocculans</name>
    <dbReference type="NCBI Taxonomy" id="1499966"/>
    <lineage>
        <taxon>Bacteria</taxon>
        <taxon>Candidatus Moduliflexota</taxon>
        <taxon>Candidatus Moduliflexia</taxon>
        <taxon>Candidatus Moduliflexales</taxon>
        <taxon>Candidatus Moduliflexaceae</taxon>
    </lineage>
</organism>
<evidence type="ECO:0000259" key="7">
    <source>
        <dbReference type="PROSITE" id="PS51918"/>
    </source>
</evidence>
<dbReference type="PROSITE" id="PS51918">
    <property type="entry name" value="RADICAL_SAM"/>
    <property type="match status" value="1"/>
</dbReference>
<dbReference type="InterPro" id="IPR023404">
    <property type="entry name" value="rSAM_horseshoe"/>
</dbReference>
<dbReference type="SFLD" id="SFLDS00029">
    <property type="entry name" value="Radical_SAM"/>
    <property type="match status" value="1"/>
</dbReference>
<dbReference type="GO" id="GO:0046872">
    <property type="term" value="F:metal ion binding"/>
    <property type="evidence" value="ECO:0007669"/>
    <property type="project" value="UniProtKB-KW"/>
</dbReference>
<dbReference type="InterPro" id="IPR051198">
    <property type="entry name" value="BchE-like"/>
</dbReference>
<dbReference type="InterPro" id="IPR058240">
    <property type="entry name" value="rSAM_sf"/>
</dbReference>
<dbReference type="PANTHER" id="PTHR43409:SF16">
    <property type="entry name" value="SLR0320 PROTEIN"/>
    <property type="match status" value="1"/>
</dbReference>
<dbReference type="InterPro" id="IPR034466">
    <property type="entry name" value="Methyltransferase_Class_B"/>
</dbReference>
<name>A0A081BLC1_9BACT</name>
<accession>A0A081BLC1</accession>
<protein>
    <submittedName>
        <fullName evidence="8">Radical SAM domain protein</fullName>
    </submittedName>
</protein>